<sequence>MGPFDIAVRPVHKNRSSFPGLPMTKLLSLLIVAMMALHLIRPLGLPGLRKRRDFWKLAVLALAAMMITVALSHT</sequence>
<feature type="transmembrane region" description="Helical" evidence="1">
    <location>
        <begin position="20"/>
        <end position="41"/>
    </location>
</feature>
<evidence type="ECO:0000313" key="3">
    <source>
        <dbReference type="Proteomes" id="UP001342418"/>
    </source>
</evidence>
<accession>A0ABY5MHQ6</accession>
<dbReference type="EMBL" id="CP030941">
    <property type="protein sequence ID" value="UUP17528.1"/>
    <property type="molecule type" value="Genomic_DNA"/>
</dbReference>
<keyword evidence="1" id="KW-1133">Transmembrane helix</keyword>
<evidence type="ECO:0000256" key="1">
    <source>
        <dbReference type="SAM" id="Phobius"/>
    </source>
</evidence>
<proteinExistence type="predicted"/>
<organism evidence="2 3">
    <name type="scientific">Nitratireductor thuwali</name>
    <dbReference type="NCBI Taxonomy" id="2267699"/>
    <lineage>
        <taxon>Bacteria</taxon>
        <taxon>Pseudomonadati</taxon>
        <taxon>Pseudomonadota</taxon>
        <taxon>Alphaproteobacteria</taxon>
        <taxon>Hyphomicrobiales</taxon>
        <taxon>Phyllobacteriaceae</taxon>
        <taxon>Nitratireductor</taxon>
    </lineage>
</organism>
<protein>
    <submittedName>
        <fullName evidence="2">Uncharacterized protein</fullName>
    </submittedName>
</protein>
<keyword evidence="1" id="KW-0472">Membrane</keyword>
<keyword evidence="1" id="KW-0812">Transmembrane</keyword>
<evidence type="ECO:0000313" key="2">
    <source>
        <dbReference type="EMBL" id="UUP17528.1"/>
    </source>
</evidence>
<reference evidence="2 3" key="1">
    <citation type="submission" date="2018-07" db="EMBL/GenBank/DDBJ databases">
        <title>Genome sequence of Nitratireductor thuwali#1536.</title>
        <authorList>
            <person name="Michoud G."/>
            <person name="Merlino G."/>
            <person name="Sefrji F.O."/>
            <person name="Daffonchio D."/>
        </authorList>
    </citation>
    <scope>NUCLEOTIDE SEQUENCE [LARGE SCALE GENOMIC DNA]</scope>
    <source>
        <strain evidence="3">Nit1536</strain>
    </source>
</reference>
<name>A0ABY5MHQ6_9HYPH</name>
<gene>
    <name evidence="2" type="ORF">NTH_01997</name>
</gene>
<feature type="transmembrane region" description="Helical" evidence="1">
    <location>
        <begin position="53"/>
        <end position="71"/>
    </location>
</feature>
<dbReference type="Proteomes" id="UP001342418">
    <property type="component" value="Chromosome"/>
</dbReference>
<keyword evidence="3" id="KW-1185">Reference proteome</keyword>